<dbReference type="AlphaFoldDB" id="A0A369UU96"/>
<evidence type="ECO:0000256" key="2">
    <source>
        <dbReference type="ARBA" id="ARBA00022448"/>
    </source>
</evidence>
<keyword evidence="2" id="KW-0813">Transport</keyword>
<evidence type="ECO:0000313" key="6">
    <source>
        <dbReference type="EMBL" id="RDD83180.1"/>
    </source>
</evidence>
<dbReference type="InterPro" id="IPR050683">
    <property type="entry name" value="Bact_Polysacc_Export_ATP-bd"/>
</dbReference>
<dbReference type="OrthoDB" id="9778870at2"/>
<evidence type="ECO:0000256" key="3">
    <source>
        <dbReference type="ARBA" id="ARBA00022741"/>
    </source>
</evidence>
<keyword evidence="4 6" id="KW-0067">ATP-binding</keyword>
<dbReference type="Proteomes" id="UP000253782">
    <property type="component" value="Unassembled WGS sequence"/>
</dbReference>
<dbReference type="RefSeq" id="WP_114843571.1">
    <property type="nucleotide sequence ID" value="NZ_JBHSPE010000001.1"/>
</dbReference>
<sequence>MPSIQLRSATVDFPIYNARTRSLRHGLLRRVGGRIQPQGDLVTVNALRDVTLSLHAGDRLAILGGNGAGKSTLLRVFAGSYEPSSGTADINGSVSSLLDITLGMDFELTGEENILLRGAFVGMSRQEVKQRIPEIAEFSELGEYLHLPVRTYSSGMMLRLAFAISTARAPDILLLDEMIGVGDRAFITKTSKRLEKLMDTASILALASHDTATLSRYCNRAVLLQEGSIVMEGSLATVFKAYEATSPSDNLRQPS</sequence>
<keyword evidence="3" id="KW-0547">Nucleotide-binding</keyword>
<dbReference type="InterPro" id="IPR003439">
    <property type="entry name" value="ABC_transporter-like_ATP-bd"/>
</dbReference>
<evidence type="ECO:0000256" key="4">
    <source>
        <dbReference type="ARBA" id="ARBA00022840"/>
    </source>
</evidence>
<proteinExistence type="inferred from homology"/>
<feature type="domain" description="ABC transporter" evidence="5">
    <location>
        <begin position="23"/>
        <end position="251"/>
    </location>
</feature>
<dbReference type="GO" id="GO:0140359">
    <property type="term" value="F:ABC-type transporter activity"/>
    <property type="evidence" value="ECO:0007669"/>
    <property type="project" value="InterPro"/>
</dbReference>
<reference evidence="6 7" key="1">
    <citation type="submission" date="2018-07" db="EMBL/GenBank/DDBJ databases">
        <title>Dyella tabacisoli L4-6T, whole genome shotgun sequence.</title>
        <authorList>
            <person name="Zhou X.-K."/>
            <person name="Li W.-J."/>
            <person name="Duan Y.-Q."/>
        </authorList>
    </citation>
    <scope>NUCLEOTIDE SEQUENCE [LARGE SCALE GENOMIC DNA]</scope>
    <source>
        <strain evidence="6 7">L4-6</strain>
    </source>
</reference>
<dbReference type="GO" id="GO:0016887">
    <property type="term" value="F:ATP hydrolysis activity"/>
    <property type="evidence" value="ECO:0007669"/>
    <property type="project" value="InterPro"/>
</dbReference>
<accession>A0A369UU96</accession>
<evidence type="ECO:0000256" key="1">
    <source>
        <dbReference type="ARBA" id="ARBA00005417"/>
    </source>
</evidence>
<dbReference type="GO" id="GO:0016020">
    <property type="term" value="C:membrane"/>
    <property type="evidence" value="ECO:0007669"/>
    <property type="project" value="InterPro"/>
</dbReference>
<evidence type="ECO:0000259" key="5">
    <source>
        <dbReference type="PROSITE" id="PS50893"/>
    </source>
</evidence>
<dbReference type="PROSITE" id="PS50893">
    <property type="entry name" value="ABC_TRANSPORTER_2"/>
    <property type="match status" value="1"/>
</dbReference>
<dbReference type="GO" id="GO:0005524">
    <property type="term" value="F:ATP binding"/>
    <property type="evidence" value="ECO:0007669"/>
    <property type="project" value="UniProtKB-KW"/>
</dbReference>
<name>A0A369UU96_9GAMM</name>
<comment type="similarity">
    <text evidence="1">Belongs to the ABC transporter superfamily.</text>
</comment>
<dbReference type="InterPro" id="IPR027417">
    <property type="entry name" value="P-loop_NTPase"/>
</dbReference>
<dbReference type="PANTHER" id="PTHR46743:SF2">
    <property type="entry name" value="TEICHOIC ACIDS EXPORT ATP-BINDING PROTEIN TAGH"/>
    <property type="match status" value="1"/>
</dbReference>
<gene>
    <name evidence="6" type="ORF">DVJ77_00810</name>
</gene>
<dbReference type="SMART" id="SM00382">
    <property type="entry name" value="AAA"/>
    <property type="match status" value="1"/>
</dbReference>
<protein>
    <submittedName>
        <fullName evidence="6">ABC transporter ATP-binding protein</fullName>
    </submittedName>
</protein>
<dbReference type="CDD" id="cd03220">
    <property type="entry name" value="ABC_KpsT_Wzt"/>
    <property type="match status" value="1"/>
</dbReference>
<organism evidence="6 7">
    <name type="scientific">Dyella tabacisoli</name>
    <dbReference type="NCBI Taxonomy" id="2282381"/>
    <lineage>
        <taxon>Bacteria</taxon>
        <taxon>Pseudomonadati</taxon>
        <taxon>Pseudomonadota</taxon>
        <taxon>Gammaproteobacteria</taxon>
        <taxon>Lysobacterales</taxon>
        <taxon>Rhodanobacteraceae</taxon>
        <taxon>Dyella</taxon>
    </lineage>
</organism>
<dbReference type="Gene3D" id="3.40.50.300">
    <property type="entry name" value="P-loop containing nucleotide triphosphate hydrolases"/>
    <property type="match status" value="1"/>
</dbReference>
<dbReference type="PANTHER" id="PTHR46743">
    <property type="entry name" value="TEICHOIC ACIDS EXPORT ATP-BINDING PROTEIN TAGH"/>
    <property type="match status" value="1"/>
</dbReference>
<comment type="caution">
    <text evidence="6">The sequence shown here is derived from an EMBL/GenBank/DDBJ whole genome shotgun (WGS) entry which is preliminary data.</text>
</comment>
<dbReference type="InterPro" id="IPR003593">
    <property type="entry name" value="AAA+_ATPase"/>
</dbReference>
<evidence type="ECO:0000313" key="7">
    <source>
        <dbReference type="Proteomes" id="UP000253782"/>
    </source>
</evidence>
<dbReference type="SUPFAM" id="SSF52540">
    <property type="entry name" value="P-loop containing nucleoside triphosphate hydrolases"/>
    <property type="match status" value="1"/>
</dbReference>
<keyword evidence="7" id="KW-1185">Reference proteome</keyword>
<dbReference type="EMBL" id="QQAH01000001">
    <property type="protein sequence ID" value="RDD83180.1"/>
    <property type="molecule type" value="Genomic_DNA"/>
</dbReference>
<dbReference type="Pfam" id="PF00005">
    <property type="entry name" value="ABC_tran"/>
    <property type="match status" value="1"/>
</dbReference>
<dbReference type="InterPro" id="IPR015860">
    <property type="entry name" value="ABC_transpr_TagH-like"/>
</dbReference>